<comment type="similarity">
    <text evidence="13">Belongs to the reelin family.</text>
</comment>
<keyword evidence="11" id="KW-0130">Cell adhesion</keyword>
<proteinExistence type="inferred from homology"/>
<evidence type="ECO:0000256" key="11">
    <source>
        <dbReference type="ARBA" id="ARBA00022889"/>
    </source>
</evidence>
<accession>A0A5B7EVU7</accession>
<evidence type="ECO:0000259" key="17">
    <source>
        <dbReference type="PROSITE" id="PS00022"/>
    </source>
</evidence>
<dbReference type="InterPro" id="IPR000742">
    <property type="entry name" value="EGF"/>
</dbReference>
<evidence type="ECO:0000313" key="19">
    <source>
        <dbReference type="EMBL" id="MPC37178.1"/>
    </source>
</evidence>
<evidence type="ECO:0000256" key="16">
    <source>
        <dbReference type="ARBA" id="ARBA00046064"/>
    </source>
</evidence>
<dbReference type="Pfam" id="PF21471">
    <property type="entry name" value="Reelin_subrepeat-B"/>
    <property type="match status" value="1"/>
</dbReference>
<keyword evidence="8" id="KW-0720">Serine protease</keyword>
<evidence type="ECO:0000256" key="14">
    <source>
        <dbReference type="ARBA" id="ARBA00023900"/>
    </source>
</evidence>
<evidence type="ECO:0000256" key="9">
    <source>
        <dbReference type="ARBA" id="ARBA00022833"/>
    </source>
</evidence>
<keyword evidence="6" id="KW-0479">Metal-binding</keyword>
<evidence type="ECO:0000256" key="5">
    <source>
        <dbReference type="ARBA" id="ARBA00022670"/>
    </source>
</evidence>
<keyword evidence="7" id="KW-0378">Hydrolase</keyword>
<dbReference type="PANTHER" id="PTHR11841:SF1">
    <property type="entry name" value="REELIN"/>
    <property type="match status" value="1"/>
</dbReference>
<evidence type="ECO:0000259" key="18">
    <source>
        <dbReference type="PROSITE" id="PS01186"/>
    </source>
</evidence>
<dbReference type="OrthoDB" id="6330257at2759"/>
<comment type="caution">
    <text evidence="19">The sequence shown here is derived from an EMBL/GenBank/DDBJ whole genome shotgun (WGS) entry which is preliminary data.</text>
</comment>
<feature type="domain" description="EGF-like" evidence="17 18">
    <location>
        <begin position="56"/>
        <end position="67"/>
    </location>
</feature>
<reference evidence="19 20" key="1">
    <citation type="submission" date="2019-05" db="EMBL/GenBank/DDBJ databases">
        <title>Another draft genome of Portunus trituberculatus and its Hox gene families provides insights of decapod evolution.</title>
        <authorList>
            <person name="Jeong J.-H."/>
            <person name="Song I."/>
            <person name="Kim S."/>
            <person name="Choi T."/>
            <person name="Kim D."/>
            <person name="Ryu S."/>
            <person name="Kim W."/>
        </authorList>
    </citation>
    <scope>NUCLEOTIDE SEQUENCE [LARGE SCALE GENOMIC DNA]</scope>
    <source>
        <tissue evidence="19">Muscle</tissue>
    </source>
</reference>
<keyword evidence="9" id="KW-0862">Zinc</keyword>
<comment type="subcellular location">
    <subcellularLocation>
        <location evidence="1">Secreted</location>
        <location evidence="1">Extracellular space</location>
        <location evidence="1">Extracellular matrix</location>
    </subcellularLocation>
</comment>
<evidence type="ECO:0000256" key="8">
    <source>
        <dbReference type="ARBA" id="ARBA00022825"/>
    </source>
</evidence>
<evidence type="ECO:0000256" key="13">
    <source>
        <dbReference type="ARBA" id="ARBA00023773"/>
    </source>
</evidence>
<dbReference type="Pfam" id="PF07974">
    <property type="entry name" value="EGF_2"/>
    <property type="match status" value="1"/>
</dbReference>
<keyword evidence="5" id="KW-0645">Protease</keyword>
<dbReference type="GO" id="GO:0006508">
    <property type="term" value="P:proteolysis"/>
    <property type="evidence" value="ECO:0007669"/>
    <property type="project" value="UniProtKB-KW"/>
</dbReference>
<evidence type="ECO:0000256" key="3">
    <source>
        <dbReference type="ARBA" id="ARBA00022525"/>
    </source>
</evidence>
<keyword evidence="3" id="KW-0964">Secreted</keyword>
<keyword evidence="10" id="KW-0106">Calcium</keyword>
<gene>
    <name evidence="19" type="primary">RELN_1</name>
    <name evidence="19" type="ORF">E2C01_030652</name>
</gene>
<sequence>MTTLLLDHSTTQLRWVQEAGGPGGSRVTPWSLDDVYVGTPCPSHCHGRGDCVGGVCRCDTGYFGVTCEPIPSRKAPLPTSLVEGFEGGVGANWASVTGGGVGLGCSSLAPYAHGKHLYFSGCGTRQARTVDLDTRTASKLMFVLRIGSHDGMPSCHVELNDPQRGLDKGVVLQYSPDNGVSWTTINVHDPLDFKKARRVAYSLPQEARVYGLQLRWWQPVHDGPSTDQWALDNVEIVLAQRRDTSSYDVQTLHDAEL</sequence>
<protein>
    <recommendedName>
        <fullName evidence="14">Reelin</fullName>
    </recommendedName>
</protein>
<dbReference type="InterPro" id="IPR049419">
    <property type="entry name" value="Reelin_subrepeat-B"/>
</dbReference>
<name>A0A5B7EVU7_PORTR</name>
<dbReference type="GO" id="GO:0008236">
    <property type="term" value="F:serine-type peptidase activity"/>
    <property type="evidence" value="ECO:0007669"/>
    <property type="project" value="UniProtKB-KW"/>
</dbReference>
<dbReference type="EMBL" id="VSRR010003708">
    <property type="protein sequence ID" value="MPC37178.1"/>
    <property type="molecule type" value="Genomic_DNA"/>
</dbReference>
<evidence type="ECO:0000256" key="2">
    <source>
        <dbReference type="ARBA" id="ARBA00022473"/>
    </source>
</evidence>
<dbReference type="GO" id="GO:0046872">
    <property type="term" value="F:metal ion binding"/>
    <property type="evidence" value="ECO:0007669"/>
    <property type="project" value="UniProtKB-KW"/>
</dbReference>
<evidence type="ECO:0000256" key="15">
    <source>
        <dbReference type="ARBA" id="ARBA00044961"/>
    </source>
</evidence>
<dbReference type="GO" id="GO:0001764">
    <property type="term" value="P:neuron migration"/>
    <property type="evidence" value="ECO:0007669"/>
    <property type="project" value="InterPro"/>
</dbReference>
<dbReference type="GO" id="GO:0070325">
    <property type="term" value="F:lipoprotein particle receptor binding"/>
    <property type="evidence" value="ECO:0007669"/>
    <property type="project" value="InterPro"/>
</dbReference>
<dbReference type="PROSITE" id="PS01186">
    <property type="entry name" value="EGF_2"/>
    <property type="match status" value="1"/>
</dbReference>
<keyword evidence="12" id="KW-1015">Disulfide bond</keyword>
<dbReference type="InterPro" id="IPR013111">
    <property type="entry name" value="EGF_extracell"/>
</dbReference>
<dbReference type="AlphaFoldDB" id="A0A5B7EVU7"/>
<dbReference type="PROSITE" id="PS00022">
    <property type="entry name" value="EGF_1"/>
    <property type="match status" value="1"/>
</dbReference>
<evidence type="ECO:0000256" key="4">
    <source>
        <dbReference type="ARBA" id="ARBA00022530"/>
    </source>
</evidence>
<dbReference type="PANTHER" id="PTHR11841">
    <property type="entry name" value="REELIN"/>
    <property type="match status" value="1"/>
</dbReference>
<keyword evidence="20" id="KW-1185">Reference proteome</keyword>
<organism evidence="19 20">
    <name type="scientific">Portunus trituberculatus</name>
    <name type="common">Swimming crab</name>
    <name type="synonym">Neptunus trituberculatus</name>
    <dbReference type="NCBI Taxonomy" id="210409"/>
    <lineage>
        <taxon>Eukaryota</taxon>
        <taxon>Metazoa</taxon>
        <taxon>Ecdysozoa</taxon>
        <taxon>Arthropoda</taxon>
        <taxon>Crustacea</taxon>
        <taxon>Multicrustacea</taxon>
        <taxon>Malacostraca</taxon>
        <taxon>Eumalacostraca</taxon>
        <taxon>Eucarida</taxon>
        <taxon>Decapoda</taxon>
        <taxon>Pleocyemata</taxon>
        <taxon>Brachyura</taxon>
        <taxon>Eubrachyura</taxon>
        <taxon>Portunoidea</taxon>
        <taxon>Portunidae</taxon>
        <taxon>Portuninae</taxon>
        <taxon>Portunus</taxon>
    </lineage>
</organism>
<evidence type="ECO:0000256" key="7">
    <source>
        <dbReference type="ARBA" id="ARBA00022801"/>
    </source>
</evidence>
<comment type="function">
    <text evidence="16">Extracellular matrix serine protease secreted by pioneer neurons that plays a role in layering of neurons in the cerebral cortex and cerebellum by coordinating cell positioning during neurodevelopment. Regulates microtubule function in neurons and neuronal migration. Binding to the extracellular domains of lipoprotein receptors VLDLR and LRP8/APOER2 induces tyrosine phosphorylation of DAB1 and modulation of TAU phosphorylation. Affects migration of sympathetic preganglionic neurons in the spinal cord, where it seems to act as a barrier to neuronal migration. Enzymatic activity is important for the modulation of cell adhesion.</text>
</comment>
<evidence type="ECO:0000256" key="12">
    <source>
        <dbReference type="ARBA" id="ARBA00023157"/>
    </source>
</evidence>
<evidence type="ECO:0000256" key="6">
    <source>
        <dbReference type="ARBA" id="ARBA00022723"/>
    </source>
</evidence>
<comment type="subunit">
    <text evidence="15">Oligomer of disulfide-linked homodimers.</text>
</comment>
<dbReference type="GO" id="GO:0007417">
    <property type="term" value="P:central nervous system development"/>
    <property type="evidence" value="ECO:0007669"/>
    <property type="project" value="InterPro"/>
</dbReference>
<evidence type="ECO:0000256" key="1">
    <source>
        <dbReference type="ARBA" id="ARBA00004498"/>
    </source>
</evidence>
<evidence type="ECO:0000313" key="20">
    <source>
        <dbReference type="Proteomes" id="UP000324222"/>
    </source>
</evidence>
<dbReference type="Gene3D" id="2.60.120.260">
    <property type="entry name" value="Galactose-binding domain-like"/>
    <property type="match status" value="2"/>
</dbReference>
<dbReference type="Proteomes" id="UP000324222">
    <property type="component" value="Unassembled WGS sequence"/>
</dbReference>
<dbReference type="InterPro" id="IPR034968">
    <property type="entry name" value="Reelin"/>
</dbReference>
<evidence type="ECO:0000256" key="10">
    <source>
        <dbReference type="ARBA" id="ARBA00022837"/>
    </source>
</evidence>
<dbReference type="GO" id="GO:0007155">
    <property type="term" value="P:cell adhesion"/>
    <property type="evidence" value="ECO:0007669"/>
    <property type="project" value="UniProtKB-KW"/>
</dbReference>
<keyword evidence="2" id="KW-0217">Developmental protein</keyword>
<keyword evidence="4" id="KW-0272">Extracellular matrix</keyword>